<feature type="domain" description="TGF-beta propeptide" evidence="2">
    <location>
        <begin position="21"/>
        <end position="94"/>
    </location>
</feature>
<dbReference type="InterPro" id="IPR001111">
    <property type="entry name" value="TGF-b_propeptide"/>
</dbReference>
<proteinExistence type="predicted"/>
<evidence type="ECO:0000313" key="4">
    <source>
        <dbReference type="Proteomes" id="UP000694621"/>
    </source>
</evidence>
<protein>
    <recommendedName>
        <fullName evidence="2">TGF-beta propeptide domain-containing protein</fullName>
    </recommendedName>
</protein>
<feature type="signal peptide" evidence="1">
    <location>
        <begin position="1"/>
        <end position="19"/>
    </location>
</feature>
<feature type="chain" id="PRO_5034647835" description="TGF-beta propeptide domain-containing protein" evidence="1">
    <location>
        <begin position="20"/>
        <end position="134"/>
    </location>
</feature>
<evidence type="ECO:0000313" key="3">
    <source>
        <dbReference type="Ensembl" id="ENSAMXP00005020721.1"/>
    </source>
</evidence>
<dbReference type="Gene3D" id="2.60.120.970">
    <property type="match status" value="1"/>
</dbReference>
<reference evidence="3" key="1">
    <citation type="submission" date="2025-08" db="UniProtKB">
        <authorList>
            <consortium name="Ensembl"/>
        </authorList>
    </citation>
    <scope>IDENTIFICATION</scope>
</reference>
<dbReference type="Pfam" id="PF00688">
    <property type="entry name" value="TGFb_propeptide"/>
    <property type="match status" value="1"/>
</dbReference>
<dbReference type="Ensembl" id="ENSAMXT00005022898.1">
    <property type="protein sequence ID" value="ENSAMXP00005020721.1"/>
    <property type="gene ID" value="ENSAMXG00005010732.1"/>
</dbReference>
<sequence>CHFVKLSCFLFLFHSFSDALSTCKPLNLELVKQKRIEAIRGQILSKLRLAKEPEVDEEKETDEVPEEVLSVYNSTVELSEELTQNIASMASEEAEEEAYYAKEICISLYSFCTPWLDFLSQLHEVESPGIQAFS</sequence>
<dbReference type="AlphaFoldDB" id="A0A8B9JFB1"/>
<organism evidence="3 4">
    <name type="scientific">Astyanax mexicanus</name>
    <name type="common">Blind cave fish</name>
    <name type="synonym">Astyanax fasciatus mexicanus</name>
    <dbReference type="NCBI Taxonomy" id="7994"/>
    <lineage>
        <taxon>Eukaryota</taxon>
        <taxon>Metazoa</taxon>
        <taxon>Chordata</taxon>
        <taxon>Craniata</taxon>
        <taxon>Vertebrata</taxon>
        <taxon>Euteleostomi</taxon>
        <taxon>Actinopterygii</taxon>
        <taxon>Neopterygii</taxon>
        <taxon>Teleostei</taxon>
        <taxon>Ostariophysi</taxon>
        <taxon>Characiformes</taxon>
        <taxon>Characoidei</taxon>
        <taxon>Acestrorhamphidae</taxon>
        <taxon>Acestrorhamphinae</taxon>
        <taxon>Astyanax</taxon>
    </lineage>
</organism>
<keyword evidence="1" id="KW-0732">Signal</keyword>
<accession>A0A8B9JFB1</accession>
<evidence type="ECO:0000259" key="2">
    <source>
        <dbReference type="Pfam" id="PF00688"/>
    </source>
</evidence>
<name>A0A8B9JFB1_ASTMX</name>
<dbReference type="Proteomes" id="UP000694621">
    <property type="component" value="Unplaced"/>
</dbReference>
<evidence type="ECO:0000256" key="1">
    <source>
        <dbReference type="SAM" id="SignalP"/>
    </source>
</evidence>